<evidence type="ECO:0000256" key="6">
    <source>
        <dbReference type="SAM" id="Phobius"/>
    </source>
</evidence>
<feature type="transmembrane region" description="Helical" evidence="6">
    <location>
        <begin position="15"/>
        <end position="35"/>
    </location>
</feature>
<dbReference type="OrthoDB" id="9798468at2"/>
<sequence>MPGLSVMDLYLLRRTARSVAGALAVISAVIILIQFEELSRSVGVRTDAGPSEVLWLTLLRAPSLILLLSPFVFLFGGIAAFVALNRSSELTAMRAAGVSAWRFIAPSAAFAFVAGLAVVMLLNPLAAGLSARFEVERARLMQSYLSDAPKEVWLRQGDDRGLVVIHAKSRDLEGDAIRLRAVSLFVYQKDADGRLQFRRRIEAAQAVLRAGFWNLKDVREASAGQTAVRSDTLSIRSTLTAEGAVDRFSSPEAVTFWGLPAAIRQTEMAGFSARSFRLRLHQLFATPILFAAMAILAAASSLRLSRQGGLALAAGAGAATGFLVFFFNQMTGALAAADIIPPLVGAWAPPLVALLSGLALLCYTEDG</sequence>
<evidence type="ECO:0000256" key="4">
    <source>
        <dbReference type="ARBA" id="ARBA00022989"/>
    </source>
</evidence>
<comment type="subcellular location">
    <subcellularLocation>
        <location evidence="1">Cell membrane</location>
        <topology evidence="1">Multi-pass membrane protein</topology>
    </subcellularLocation>
</comment>
<dbReference type="GO" id="GO:0015920">
    <property type="term" value="P:lipopolysaccharide transport"/>
    <property type="evidence" value="ECO:0007669"/>
    <property type="project" value="TreeGrafter"/>
</dbReference>
<feature type="transmembrane region" description="Helical" evidence="6">
    <location>
        <begin position="283"/>
        <end position="302"/>
    </location>
</feature>
<evidence type="ECO:0000256" key="3">
    <source>
        <dbReference type="ARBA" id="ARBA00022692"/>
    </source>
</evidence>
<dbReference type="KEGG" id="phb:HYN04_06080"/>
<dbReference type="AlphaFoldDB" id="A0A2Z3I1B3"/>
<name>A0A2Z3I1B3_9CAUL</name>
<dbReference type="PANTHER" id="PTHR33529:SF2">
    <property type="entry name" value="LIPOPOLYSACCHARIDE EXPORT SYSTEM PERMEASE PROTEIN LPTG"/>
    <property type="match status" value="1"/>
</dbReference>
<keyword evidence="8" id="KW-1185">Reference proteome</keyword>
<protein>
    <submittedName>
        <fullName evidence="7">LPS export ABC transporter permease LptG</fullName>
    </submittedName>
</protein>
<feature type="transmembrane region" description="Helical" evidence="6">
    <location>
        <begin position="104"/>
        <end position="131"/>
    </location>
</feature>
<organism evidence="7 8">
    <name type="scientific">Phenylobacterium parvum</name>
    <dbReference type="NCBI Taxonomy" id="2201350"/>
    <lineage>
        <taxon>Bacteria</taxon>
        <taxon>Pseudomonadati</taxon>
        <taxon>Pseudomonadota</taxon>
        <taxon>Alphaproteobacteria</taxon>
        <taxon>Caulobacterales</taxon>
        <taxon>Caulobacteraceae</taxon>
        <taxon>Phenylobacterium</taxon>
    </lineage>
</organism>
<feature type="transmembrane region" description="Helical" evidence="6">
    <location>
        <begin position="339"/>
        <end position="361"/>
    </location>
</feature>
<dbReference type="Pfam" id="PF03739">
    <property type="entry name" value="LptF_LptG"/>
    <property type="match status" value="1"/>
</dbReference>
<evidence type="ECO:0000256" key="2">
    <source>
        <dbReference type="ARBA" id="ARBA00022475"/>
    </source>
</evidence>
<evidence type="ECO:0000313" key="8">
    <source>
        <dbReference type="Proteomes" id="UP000247763"/>
    </source>
</evidence>
<gene>
    <name evidence="7" type="ORF">HYN04_06080</name>
</gene>
<feature type="transmembrane region" description="Helical" evidence="6">
    <location>
        <begin position="64"/>
        <end position="84"/>
    </location>
</feature>
<evidence type="ECO:0000256" key="5">
    <source>
        <dbReference type="ARBA" id="ARBA00023136"/>
    </source>
</evidence>
<keyword evidence="2" id="KW-1003">Cell membrane</keyword>
<proteinExistence type="predicted"/>
<dbReference type="PANTHER" id="PTHR33529">
    <property type="entry name" value="SLR0882 PROTEIN-RELATED"/>
    <property type="match status" value="1"/>
</dbReference>
<keyword evidence="3 6" id="KW-0812">Transmembrane</keyword>
<dbReference type="Proteomes" id="UP000247763">
    <property type="component" value="Chromosome"/>
</dbReference>
<accession>A0A2Z3I1B3</accession>
<evidence type="ECO:0000256" key="1">
    <source>
        <dbReference type="ARBA" id="ARBA00004651"/>
    </source>
</evidence>
<dbReference type="EMBL" id="CP029479">
    <property type="protein sequence ID" value="AWM78749.1"/>
    <property type="molecule type" value="Genomic_DNA"/>
</dbReference>
<feature type="transmembrane region" description="Helical" evidence="6">
    <location>
        <begin position="308"/>
        <end position="327"/>
    </location>
</feature>
<keyword evidence="4 6" id="KW-1133">Transmembrane helix</keyword>
<evidence type="ECO:0000313" key="7">
    <source>
        <dbReference type="EMBL" id="AWM78749.1"/>
    </source>
</evidence>
<dbReference type="GO" id="GO:0043190">
    <property type="term" value="C:ATP-binding cassette (ABC) transporter complex"/>
    <property type="evidence" value="ECO:0007669"/>
    <property type="project" value="TreeGrafter"/>
</dbReference>
<reference evidence="8" key="1">
    <citation type="submission" date="2018-05" db="EMBL/GenBank/DDBJ databases">
        <title>Genome sequencing of Phenylobacterium sp. HYN0004.</title>
        <authorList>
            <person name="Yi H."/>
            <person name="Baek C."/>
        </authorList>
    </citation>
    <scope>NUCLEOTIDE SEQUENCE [LARGE SCALE GENOMIC DNA]</scope>
    <source>
        <strain evidence="8">HYN0004</strain>
    </source>
</reference>
<keyword evidence="5 6" id="KW-0472">Membrane</keyword>
<dbReference type="InterPro" id="IPR005495">
    <property type="entry name" value="LptG/LptF_permease"/>
</dbReference>